<dbReference type="Pfam" id="PF04965">
    <property type="entry name" value="GPW_gp25"/>
    <property type="match status" value="1"/>
</dbReference>
<dbReference type="OrthoDB" id="1524306at2"/>
<dbReference type="NCBIfam" id="TIGR03357">
    <property type="entry name" value="VI_zyme"/>
    <property type="match status" value="1"/>
</dbReference>
<dbReference type="STRING" id="877500.GCA_000935065_00635"/>
<organism evidence="2 3">
    <name type="scientific">Halarcobacter anaerophilus</name>
    <dbReference type="NCBI Taxonomy" id="877500"/>
    <lineage>
        <taxon>Bacteria</taxon>
        <taxon>Pseudomonadati</taxon>
        <taxon>Campylobacterota</taxon>
        <taxon>Epsilonproteobacteria</taxon>
        <taxon>Campylobacterales</taxon>
        <taxon>Arcobacteraceae</taxon>
        <taxon>Halarcobacter</taxon>
    </lineage>
</organism>
<sequence>MKAFKGSLFERLTSDFDYNQYENIEEAVYASIANNLSRIFSTNAGSCEIATDYGRPDLNNINLSMKDSIERIEYFCELCIKKFEPRLYKTRVAVSKQRLAVNQMNIYIEGYLLVNGKSKRINFKADLLKNGKVKIYKDGI</sequence>
<dbReference type="Gene3D" id="3.10.450.40">
    <property type="match status" value="1"/>
</dbReference>
<protein>
    <submittedName>
        <fullName evidence="2">Type VI secretion system baseplate subunit TssE</fullName>
    </submittedName>
</protein>
<dbReference type="InterPro" id="IPR017737">
    <property type="entry name" value="TssE1-like"/>
</dbReference>
<evidence type="ECO:0000259" key="1">
    <source>
        <dbReference type="Pfam" id="PF04965"/>
    </source>
</evidence>
<evidence type="ECO:0000313" key="2">
    <source>
        <dbReference type="EMBL" id="RXJ61294.1"/>
    </source>
</evidence>
<dbReference type="PANTHER" id="PTHR38595">
    <property type="entry name" value="CYTOPLASMIC PROTEIN-RELATED"/>
    <property type="match status" value="1"/>
</dbReference>
<dbReference type="AlphaFoldDB" id="A0A4Q0XX85"/>
<reference evidence="2 3" key="1">
    <citation type="submission" date="2017-10" db="EMBL/GenBank/DDBJ databases">
        <title>Genomics of the genus Arcobacter.</title>
        <authorList>
            <person name="Perez-Cataluna A."/>
            <person name="Figueras M.J."/>
        </authorList>
    </citation>
    <scope>NUCLEOTIDE SEQUENCE [LARGE SCALE GENOMIC DNA]</scope>
    <source>
        <strain evidence="2 3">DSM 24636</strain>
    </source>
</reference>
<comment type="caution">
    <text evidence="2">The sequence shown here is derived from an EMBL/GenBank/DDBJ whole genome shotgun (WGS) entry which is preliminary data.</text>
</comment>
<dbReference type="RefSeq" id="WP_129082962.1">
    <property type="nucleotide sequence ID" value="NZ_CP041070.1"/>
</dbReference>
<dbReference type="SUPFAM" id="SSF160719">
    <property type="entry name" value="gpW/gp25-like"/>
    <property type="match status" value="1"/>
</dbReference>
<accession>A0A4Q0XX85</accession>
<dbReference type="InterPro" id="IPR007048">
    <property type="entry name" value="IraD/Gp25-like"/>
</dbReference>
<feature type="domain" description="IraD/Gp25-like" evidence="1">
    <location>
        <begin position="30"/>
        <end position="113"/>
    </location>
</feature>
<proteinExistence type="predicted"/>
<dbReference type="PANTHER" id="PTHR38595:SF2">
    <property type="entry name" value="TYPE VI SECRETION SYSTEM BASEPLATE SUBUNIT TSSE"/>
    <property type="match status" value="1"/>
</dbReference>
<name>A0A4Q0XX85_9BACT</name>
<gene>
    <name evidence="2" type="ORF">CRV06_14075</name>
</gene>
<dbReference type="EMBL" id="PDKO01000017">
    <property type="protein sequence ID" value="RXJ61294.1"/>
    <property type="molecule type" value="Genomic_DNA"/>
</dbReference>
<dbReference type="Proteomes" id="UP000290191">
    <property type="component" value="Unassembled WGS sequence"/>
</dbReference>
<keyword evidence="3" id="KW-1185">Reference proteome</keyword>
<evidence type="ECO:0000313" key="3">
    <source>
        <dbReference type="Proteomes" id="UP000290191"/>
    </source>
</evidence>
<dbReference type="InterPro" id="IPR053176">
    <property type="entry name" value="T6SS_TssE1-like"/>
</dbReference>